<sequence>MQAERYSALALGTGASGGGHGAGGGGGKLILLDDLPNIAHRGTRESFAAALARFVAVPARRSFPMVVVVTESFAAQQVLEDDGAQDHRRRRRQQQQQQQRADHAEVAVWSAADVLPGSVYNSSFCQTIRFNPVAPTIVAKGLRRILQIRSDEPPASARAPRLAPAAAATVKAIAD</sequence>
<dbReference type="OrthoDB" id="10265971at2759"/>
<proteinExistence type="predicted"/>
<comment type="caution">
    <text evidence="2">The sequence shown here is derived from an EMBL/GenBank/DDBJ whole genome shotgun (WGS) entry which is preliminary data.</text>
</comment>
<evidence type="ECO:0000313" key="3">
    <source>
        <dbReference type="Proteomes" id="UP001140217"/>
    </source>
</evidence>
<gene>
    <name evidence="2" type="primary">rad17</name>
    <name evidence="2" type="ORF">H4R18_004988</name>
</gene>
<evidence type="ECO:0000256" key="1">
    <source>
        <dbReference type="SAM" id="MobiDB-lite"/>
    </source>
</evidence>
<feature type="non-terminal residue" evidence="2">
    <location>
        <position position="175"/>
    </location>
</feature>
<dbReference type="AlphaFoldDB" id="A0A9W8LG30"/>
<organism evidence="2 3">
    <name type="scientific">Coemansia javaensis</name>
    <dbReference type="NCBI Taxonomy" id="2761396"/>
    <lineage>
        <taxon>Eukaryota</taxon>
        <taxon>Fungi</taxon>
        <taxon>Fungi incertae sedis</taxon>
        <taxon>Zoopagomycota</taxon>
        <taxon>Kickxellomycotina</taxon>
        <taxon>Kickxellomycetes</taxon>
        <taxon>Kickxellales</taxon>
        <taxon>Kickxellaceae</taxon>
        <taxon>Coemansia</taxon>
    </lineage>
</organism>
<dbReference type="EMBL" id="JANBUL010000271">
    <property type="protein sequence ID" value="KAJ2777741.1"/>
    <property type="molecule type" value="Genomic_DNA"/>
</dbReference>
<name>A0A9W8LG30_9FUNG</name>
<dbReference type="Proteomes" id="UP001140217">
    <property type="component" value="Unassembled WGS sequence"/>
</dbReference>
<keyword evidence="3" id="KW-1185">Reference proteome</keyword>
<feature type="region of interest" description="Disordered" evidence="1">
    <location>
        <begin position="80"/>
        <end position="102"/>
    </location>
</feature>
<accession>A0A9W8LG30</accession>
<reference evidence="2" key="1">
    <citation type="submission" date="2022-07" db="EMBL/GenBank/DDBJ databases">
        <title>Phylogenomic reconstructions and comparative analyses of Kickxellomycotina fungi.</title>
        <authorList>
            <person name="Reynolds N.K."/>
            <person name="Stajich J.E."/>
            <person name="Barry K."/>
            <person name="Grigoriev I.V."/>
            <person name="Crous P."/>
            <person name="Smith M.E."/>
        </authorList>
    </citation>
    <scope>NUCLEOTIDE SEQUENCE</scope>
    <source>
        <strain evidence="2">NBRC 105414</strain>
    </source>
</reference>
<evidence type="ECO:0000313" key="2">
    <source>
        <dbReference type="EMBL" id="KAJ2777741.1"/>
    </source>
</evidence>
<protein>
    <submittedName>
        <fullName evidence="2">RFC checkpoint protein Rad17</fullName>
    </submittedName>
</protein>